<gene>
    <name evidence="2" type="ORF">FCALED_LOCUS16663</name>
</gene>
<feature type="compositionally biased region" description="Polar residues" evidence="1">
    <location>
        <begin position="70"/>
        <end position="88"/>
    </location>
</feature>
<name>A0A9N9IZE5_9GLOM</name>
<comment type="caution">
    <text evidence="2">The sequence shown here is derived from an EMBL/GenBank/DDBJ whole genome shotgun (WGS) entry which is preliminary data.</text>
</comment>
<evidence type="ECO:0000313" key="3">
    <source>
        <dbReference type="Proteomes" id="UP000789570"/>
    </source>
</evidence>
<feature type="non-terminal residue" evidence="2">
    <location>
        <position position="116"/>
    </location>
</feature>
<reference evidence="2" key="1">
    <citation type="submission" date="2021-06" db="EMBL/GenBank/DDBJ databases">
        <authorList>
            <person name="Kallberg Y."/>
            <person name="Tangrot J."/>
            <person name="Rosling A."/>
        </authorList>
    </citation>
    <scope>NUCLEOTIDE SEQUENCE</scope>
    <source>
        <strain evidence="2">UK204</strain>
    </source>
</reference>
<dbReference type="Proteomes" id="UP000789570">
    <property type="component" value="Unassembled WGS sequence"/>
</dbReference>
<accession>A0A9N9IZE5</accession>
<protein>
    <submittedName>
        <fullName evidence="2">5014_t:CDS:1</fullName>
    </submittedName>
</protein>
<feature type="compositionally biased region" description="Basic and acidic residues" evidence="1">
    <location>
        <begin position="1"/>
        <end position="18"/>
    </location>
</feature>
<sequence length="116" mass="12896">GSRPDRQRAKKWDIERSSRQLHLHQSTLLDGVVHGNINNGGNGNFILNTREPDNEIFRISPPRVVASPLQHGSNSQERPQTSDPSDVSISPGIEVETDAYNSENDETSDLDTPDHE</sequence>
<feature type="compositionally biased region" description="Acidic residues" evidence="1">
    <location>
        <begin position="103"/>
        <end position="116"/>
    </location>
</feature>
<dbReference type="AlphaFoldDB" id="A0A9N9IZE5"/>
<evidence type="ECO:0000313" key="2">
    <source>
        <dbReference type="EMBL" id="CAG8756607.1"/>
    </source>
</evidence>
<dbReference type="EMBL" id="CAJVPQ010020655">
    <property type="protein sequence ID" value="CAG8756607.1"/>
    <property type="molecule type" value="Genomic_DNA"/>
</dbReference>
<organism evidence="2 3">
    <name type="scientific">Funneliformis caledonium</name>
    <dbReference type="NCBI Taxonomy" id="1117310"/>
    <lineage>
        <taxon>Eukaryota</taxon>
        <taxon>Fungi</taxon>
        <taxon>Fungi incertae sedis</taxon>
        <taxon>Mucoromycota</taxon>
        <taxon>Glomeromycotina</taxon>
        <taxon>Glomeromycetes</taxon>
        <taxon>Glomerales</taxon>
        <taxon>Glomeraceae</taxon>
        <taxon>Funneliformis</taxon>
    </lineage>
</organism>
<proteinExistence type="predicted"/>
<evidence type="ECO:0000256" key="1">
    <source>
        <dbReference type="SAM" id="MobiDB-lite"/>
    </source>
</evidence>
<feature type="region of interest" description="Disordered" evidence="1">
    <location>
        <begin position="60"/>
        <end position="116"/>
    </location>
</feature>
<keyword evidence="3" id="KW-1185">Reference proteome</keyword>
<feature type="region of interest" description="Disordered" evidence="1">
    <location>
        <begin position="1"/>
        <end position="20"/>
    </location>
</feature>
<dbReference type="OrthoDB" id="2430606at2759"/>
<feature type="non-terminal residue" evidence="2">
    <location>
        <position position="1"/>
    </location>
</feature>